<reference evidence="2 3" key="1">
    <citation type="submission" date="2018-12" db="EMBL/GenBank/DDBJ databases">
        <authorList>
            <person name="Li F."/>
        </authorList>
    </citation>
    <scope>NUCLEOTIDE SEQUENCE [LARGE SCALE GENOMIC DNA]</scope>
    <source>
        <strain evidence="2 3">EGI 6500705</strain>
    </source>
</reference>
<dbReference type="EMBL" id="RZGZ01000005">
    <property type="protein sequence ID" value="RUQ97642.1"/>
    <property type="molecule type" value="Genomic_DNA"/>
</dbReference>
<feature type="transmembrane region" description="Helical" evidence="1">
    <location>
        <begin position="20"/>
        <end position="46"/>
    </location>
</feature>
<dbReference type="AlphaFoldDB" id="A0A433JNX8"/>
<dbReference type="OrthoDB" id="4420630at2"/>
<feature type="transmembrane region" description="Helical" evidence="1">
    <location>
        <begin position="95"/>
        <end position="119"/>
    </location>
</feature>
<accession>A0A433JNX8</accession>
<comment type="caution">
    <text evidence="2">The sequence shown here is derived from an EMBL/GenBank/DDBJ whole genome shotgun (WGS) entry which is preliminary data.</text>
</comment>
<feature type="transmembrane region" description="Helical" evidence="1">
    <location>
        <begin position="131"/>
        <end position="150"/>
    </location>
</feature>
<dbReference type="RefSeq" id="WP_127051352.1">
    <property type="nucleotide sequence ID" value="NZ_RZGZ01000005.1"/>
</dbReference>
<evidence type="ECO:0000313" key="3">
    <source>
        <dbReference type="Proteomes" id="UP000274909"/>
    </source>
</evidence>
<evidence type="ECO:0000256" key="1">
    <source>
        <dbReference type="SAM" id="Phobius"/>
    </source>
</evidence>
<keyword evidence="1" id="KW-0812">Transmembrane</keyword>
<organism evidence="2 3">
    <name type="scientific">Labedella endophytica</name>
    <dbReference type="NCBI Taxonomy" id="1523160"/>
    <lineage>
        <taxon>Bacteria</taxon>
        <taxon>Bacillati</taxon>
        <taxon>Actinomycetota</taxon>
        <taxon>Actinomycetes</taxon>
        <taxon>Micrococcales</taxon>
        <taxon>Microbacteriaceae</taxon>
        <taxon>Labedella</taxon>
    </lineage>
</organism>
<proteinExistence type="predicted"/>
<gene>
    <name evidence="2" type="ORF">ELQ94_15920</name>
</gene>
<name>A0A433JNX8_9MICO</name>
<evidence type="ECO:0000313" key="2">
    <source>
        <dbReference type="EMBL" id="RUQ97642.1"/>
    </source>
</evidence>
<keyword evidence="3" id="KW-1185">Reference proteome</keyword>
<feature type="transmembrane region" description="Helical" evidence="1">
    <location>
        <begin position="52"/>
        <end position="74"/>
    </location>
</feature>
<dbReference type="Proteomes" id="UP000274909">
    <property type="component" value="Unassembled WGS sequence"/>
</dbReference>
<protein>
    <submittedName>
        <fullName evidence="2">Uncharacterized protein</fullName>
    </submittedName>
</protein>
<keyword evidence="1" id="KW-1133">Transmembrane helix</keyword>
<sequence>MTGDDHRTKWGRSKIGSGRVPAMAIAIPFGVVIGFLLSLVAVWAGIAGPDPIVGAAAFALCLAVPATMSVWVLVLDRSSLEGAAELPEESIESRWYTKAAAGAQTDVILLAGIAALALTLLPGGSGADPRIVLLGVIGASFVSFSIRYQVLRRTA</sequence>
<keyword evidence="1" id="KW-0472">Membrane</keyword>